<feature type="transmembrane region" description="Helical" evidence="6">
    <location>
        <begin position="171"/>
        <end position="195"/>
    </location>
</feature>
<dbReference type="GO" id="GO:0017004">
    <property type="term" value="P:cytochrome complex assembly"/>
    <property type="evidence" value="ECO:0007669"/>
    <property type="project" value="InterPro"/>
</dbReference>
<keyword evidence="3 6" id="KW-0812">Transmembrane</keyword>
<evidence type="ECO:0000256" key="1">
    <source>
        <dbReference type="ARBA" id="ARBA00004141"/>
    </source>
</evidence>
<evidence type="ECO:0000256" key="4">
    <source>
        <dbReference type="ARBA" id="ARBA00022989"/>
    </source>
</evidence>
<evidence type="ECO:0000256" key="2">
    <source>
        <dbReference type="ARBA" id="ARBA00006143"/>
    </source>
</evidence>
<evidence type="ECO:0000256" key="5">
    <source>
        <dbReference type="ARBA" id="ARBA00023136"/>
    </source>
</evidence>
<comment type="subcellular location">
    <subcellularLocation>
        <location evidence="1">Membrane</location>
        <topology evidence="1">Multi-pass membrane protein</topology>
    </subcellularLocation>
</comment>
<feature type="transmembrane region" description="Helical" evidence="6">
    <location>
        <begin position="27"/>
        <end position="44"/>
    </location>
</feature>
<dbReference type="InterPro" id="IPR003834">
    <property type="entry name" value="Cyt_c_assmbl_TM_dom"/>
</dbReference>
<sequence length="246" mass="25637">MIALADSFFAAAPVAFAAGLVSFLSPCVLPLLPGYLGFLGGVMGQGSAKASRGRAVLGSLSFVLGFTVVFLTFGYLFGGLGQLLRAHHRGLEIIFGSVTVLLGIFFAGWLPLGFLQRERRSHFLPRATLVGAFVLGLLFALGWTPCIGPTLGAIMGLAATSSTSTAWRGTGLAFIYCLGLGAPFVVAAIASEWATGVSGAVRRKGQLIGMVGGIFLIALGVSEIAGWWPTIIHWVQDLLPTTTPPL</sequence>
<feature type="domain" description="Cytochrome C biogenesis protein transmembrane" evidence="7">
    <location>
        <begin position="12"/>
        <end position="194"/>
    </location>
</feature>
<evidence type="ECO:0000256" key="3">
    <source>
        <dbReference type="ARBA" id="ARBA00022692"/>
    </source>
</evidence>
<dbReference type="AlphaFoldDB" id="A0A6J6VV74"/>
<name>A0A6J6VV74_9ZZZZ</name>
<evidence type="ECO:0000256" key="6">
    <source>
        <dbReference type="SAM" id="Phobius"/>
    </source>
</evidence>
<feature type="transmembrane region" description="Helical" evidence="6">
    <location>
        <begin position="93"/>
        <end position="115"/>
    </location>
</feature>
<feature type="transmembrane region" description="Helical" evidence="6">
    <location>
        <begin position="56"/>
        <end position="78"/>
    </location>
</feature>
<keyword evidence="5 6" id="KW-0472">Membrane</keyword>
<dbReference type="PANTHER" id="PTHR31272:SF4">
    <property type="entry name" value="CYTOCHROME C-TYPE BIOGENESIS PROTEIN HI_1454-RELATED"/>
    <property type="match status" value="1"/>
</dbReference>
<dbReference type="GO" id="GO:0016020">
    <property type="term" value="C:membrane"/>
    <property type="evidence" value="ECO:0007669"/>
    <property type="project" value="UniProtKB-SubCell"/>
</dbReference>
<dbReference type="PANTHER" id="PTHR31272">
    <property type="entry name" value="CYTOCHROME C-TYPE BIOGENESIS PROTEIN HI_1454-RELATED"/>
    <property type="match status" value="1"/>
</dbReference>
<feature type="transmembrane region" description="Helical" evidence="6">
    <location>
        <begin position="207"/>
        <end position="228"/>
    </location>
</feature>
<proteinExistence type="inferred from homology"/>
<accession>A0A6J6VV74</accession>
<dbReference type="Pfam" id="PF02683">
    <property type="entry name" value="DsbD_TM"/>
    <property type="match status" value="1"/>
</dbReference>
<organism evidence="8">
    <name type="scientific">freshwater metagenome</name>
    <dbReference type="NCBI Taxonomy" id="449393"/>
    <lineage>
        <taxon>unclassified sequences</taxon>
        <taxon>metagenomes</taxon>
        <taxon>ecological metagenomes</taxon>
    </lineage>
</organism>
<comment type="similarity">
    <text evidence="2">Belongs to the DsbD family.</text>
</comment>
<evidence type="ECO:0000259" key="7">
    <source>
        <dbReference type="Pfam" id="PF02683"/>
    </source>
</evidence>
<dbReference type="InterPro" id="IPR051790">
    <property type="entry name" value="Cytochrome_c-biogenesis_DsbD"/>
</dbReference>
<dbReference type="EMBL" id="CAFAAB010000009">
    <property type="protein sequence ID" value="CAB4775306.1"/>
    <property type="molecule type" value="Genomic_DNA"/>
</dbReference>
<evidence type="ECO:0000313" key="8">
    <source>
        <dbReference type="EMBL" id="CAB4775306.1"/>
    </source>
</evidence>
<keyword evidence="4 6" id="KW-1133">Transmembrane helix</keyword>
<protein>
    <submittedName>
        <fullName evidence="8">Unannotated protein</fullName>
    </submittedName>
</protein>
<gene>
    <name evidence="8" type="ORF">UFOPK2958_00155</name>
</gene>
<reference evidence="8" key="1">
    <citation type="submission" date="2020-05" db="EMBL/GenBank/DDBJ databases">
        <authorList>
            <person name="Chiriac C."/>
            <person name="Salcher M."/>
            <person name="Ghai R."/>
            <person name="Kavagutti S V."/>
        </authorList>
    </citation>
    <scope>NUCLEOTIDE SEQUENCE</scope>
</reference>
<feature type="transmembrane region" description="Helical" evidence="6">
    <location>
        <begin position="127"/>
        <end position="151"/>
    </location>
</feature>